<feature type="region of interest" description="Disordered" evidence="4">
    <location>
        <begin position="16"/>
        <end position="116"/>
    </location>
</feature>
<evidence type="ECO:0000256" key="3">
    <source>
        <dbReference type="PROSITE-ProRule" id="PRU00209"/>
    </source>
</evidence>
<dbReference type="InterPro" id="IPR051270">
    <property type="entry name" value="Tyrosine-tRNA_ligase_regulator"/>
</dbReference>
<name>A0A1R2BR77_9CILI</name>
<protein>
    <recommendedName>
        <fullName evidence="5">tRNA-binding domain-containing protein</fullName>
    </recommendedName>
</protein>
<dbReference type="SUPFAM" id="SSF50249">
    <property type="entry name" value="Nucleic acid-binding proteins"/>
    <property type="match status" value="1"/>
</dbReference>
<organism evidence="6 7">
    <name type="scientific">Stentor coeruleus</name>
    <dbReference type="NCBI Taxonomy" id="5963"/>
    <lineage>
        <taxon>Eukaryota</taxon>
        <taxon>Sar</taxon>
        <taxon>Alveolata</taxon>
        <taxon>Ciliophora</taxon>
        <taxon>Postciliodesmatophora</taxon>
        <taxon>Heterotrichea</taxon>
        <taxon>Heterotrichida</taxon>
        <taxon>Stentoridae</taxon>
        <taxon>Stentor</taxon>
    </lineage>
</organism>
<dbReference type="Gene3D" id="2.40.50.140">
    <property type="entry name" value="Nucleic acid-binding proteins"/>
    <property type="match status" value="1"/>
</dbReference>
<keyword evidence="7" id="KW-1185">Reference proteome</keyword>
<evidence type="ECO:0000256" key="2">
    <source>
        <dbReference type="ARBA" id="ARBA00022884"/>
    </source>
</evidence>
<feature type="compositionally biased region" description="Basic and acidic residues" evidence="4">
    <location>
        <begin position="80"/>
        <end position="114"/>
    </location>
</feature>
<dbReference type="InterPro" id="IPR002547">
    <property type="entry name" value="tRNA-bd_dom"/>
</dbReference>
<dbReference type="EMBL" id="MPUH01000477">
    <property type="protein sequence ID" value="OMJ79309.1"/>
    <property type="molecule type" value="Genomic_DNA"/>
</dbReference>
<evidence type="ECO:0000313" key="7">
    <source>
        <dbReference type="Proteomes" id="UP000187209"/>
    </source>
</evidence>
<dbReference type="Pfam" id="PF01588">
    <property type="entry name" value="tRNA_bind"/>
    <property type="match status" value="1"/>
</dbReference>
<dbReference type="PANTHER" id="PTHR11586">
    <property type="entry name" value="TRNA-AMINOACYLATION COFACTOR ARC1 FAMILY MEMBER"/>
    <property type="match status" value="1"/>
</dbReference>
<evidence type="ECO:0000313" key="6">
    <source>
        <dbReference type="EMBL" id="OMJ79309.1"/>
    </source>
</evidence>
<evidence type="ECO:0000256" key="1">
    <source>
        <dbReference type="ARBA" id="ARBA00022555"/>
    </source>
</evidence>
<dbReference type="GO" id="GO:0000049">
    <property type="term" value="F:tRNA binding"/>
    <property type="evidence" value="ECO:0007669"/>
    <property type="project" value="UniProtKB-UniRule"/>
</dbReference>
<dbReference type="AlphaFoldDB" id="A0A1R2BR77"/>
<keyword evidence="2 3" id="KW-0694">RNA-binding</keyword>
<sequence length="287" mass="31500">MMARTTAALDEMIQKLEDRLSLSHPPVSEHSGQHQVEKPLNPPSEPEQIPVAVKCALLTKPEESKAEDTPQANIPTDTPIKVESKDQQPSSEKPEVSHPVEESKAKTSHDKEEAPVDMSKAPYDLFPQIDIRVGKIVECWKHPSSENLYCEKIDVGEASVREIGSGLQQYVPIADMSGNVCVMANLRPRKLAGFNSNGMVMALHKVDHGLELVRPGDVPIGERVGLEDMVKPEKSQILAPLNPKKKVLEKAIAYFGTDAEGYACFGLKKLITSAGFIKTNHPNSRIS</sequence>
<comment type="caution">
    <text evidence="6">The sequence shown here is derived from an EMBL/GenBank/DDBJ whole genome shotgun (WGS) entry which is preliminary data.</text>
</comment>
<proteinExistence type="predicted"/>
<dbReference type="PROSITE" id="PS50886">
    <property type="entry name" value="TRBD"/>
    <property type="match status" value="1"/>
</dbReference>
<keyword evidence="1 3" id="KW-0820">tRNA-binding</keyword>
<reference evidence="6 7" key="1">
    <citation type="submission" date="2016-11" db="EMBL/GenBank/DDBJ databases">
        <title>The macronuclear genome of Stentor coeruleus: a giant cell with tiny introns.</title>
        <authorList>
            <person name="Slabodnick M."/>
            <person name="Ruby J.G."/>
            <person name="Reiff S.B."/>
            <person name="Swart E.C."/>
            <person name="Gosai S."/>
            <person name="Prabakaran S."/>
            <person name="Witkowska E."/>
            <person name="Larue G.E."/>
            <person name="Fisher S."/>
            <person name="Freeman R.M."/>
            <person name="Gunawardena J."/>
            <person name="Chu W."/>
            <person name="Stover N.A."/>
            <person name="Gregory B.D."/>
            <person name="Nowacki M."/>
            <person name="Derisi J."/>
            <person name="Roy S.W."/>
            <person name="Marshall W.F."/>
            <person name="Sood P."/>
        </authorList>
    </citation>
    <scope>NUCLEOTIDE SEQUENCE [LARGE SCALE GENOMIC DNA]</scope>
    <source>
        <strain evidence="6">WM001</strain>
    </source>
</reference>
<accession>A0A1R2BR77</accession>
<feature type="domain" description="TRNA-binding" evidence="5">
    <location>
        <begin position="125"/>
        <end position="225"/>
    </location>
</feature>
<dbReference type="InterPro" id="IPR012340">
    <property type="entry name" value="NA-bd_OB-fold"/>
</dbReference>
<evidence type="ECO:0000259" key="5">
    <source>
        <dbReference type="PROSITE" id="PS50886"/>
    </source>
</evidence>
<dbReference type="OrthoDB" id="19141at2759"/>
<dbReference type="PANTHER" id="PTHR11586:SF33">
    <property type="entry name" value="AMINOACYL TRNA SYNTHASE COMPLEX-INTERACTING MULTIFUNCTIONAL PROTEIN 1"/>
    <property type="match status" value="1"/>
</dbReference>
<gene>
    <name evidence="6" type="ORF">SteCoe_20687</name>
</gene>
<evidence type="ECO:0000256" key="4">
    <source>
        <dbReference type="SAM" id="MobiDB-lite"/>
    </source>
</evidence>
<dbReference type="Proteomes" id="UP000187209">
    <property type="component" value="Unassembled WGS sequence"/>
</dbReference>